<dbReference type="AlphaFoldDB" id="K6V2F1"/>
<feature type="compositionally biased region" description="Polar residues" evidence="1">
    <location>
        <begin position="38"/>
        <end position="64"/>
    </location>
</feature>
<reference evidence="2 3" key="1">
    <citation type="journal article" date="2012" name="Nat. Genet.">
        <title>Plasmodium cynomolgi genome sequences provide insight into Plasmodium vivax and the monkey malaria clade.</title>
        <authorList>
            <person name="Tachibana S."/>
            <person name="Sullivan S.A."/>
            <person name="Kawai S."/>
            <person name="Nakamura S."/>
            <person name="Kim H.R."/>
            <person name="Goto N."/>
            <person name="Arisue N."/>
            <person name="Palacpac N.M.Q."/>
            <person name="Honma H."/>
            <person name="Yagi M."/>
            <person name="Tougan T."/>
            <person name="Katakai Y."/>
            <person name="Kaneko O."/>
            <person name="Mita T."/>
            <person name="Kita K."/>
            <person name="Yasutomi Y."/>
            <person name="Sutton P.L."/>
            <person name="Shakhbatyan R."/>
            <person name="Horii T."/>
            <person name="Yasunaga T."/>
            <person name="Barnwell J.W."/>
            <person name="Escalante A.A."/>
            <person name="Carlton J.M."/>
            <person name="Tanabe K."/>
        </authorList>
    </citation>
    <scope>NUCLEOTIDE SEQUENCE [LARGE SCALE GENOMIC DNA]</scope>
    <source>
        <strain evidence="2 3">B</strain>
    </source>
</reference>
<dbReference type="EMBL" id="DF157155">
    <property type="protein sequence ID" value="GAB69435.1"/>
    <property type="molecule type" value="Genomic_DNA"/>
</dbReference>
<protein>
    <submittedName>
        <fullName evidence="2">Uncharacterized protein</fullName>
    </submittedName>
</protein>
<proteinExistence type="predicted"/>
<name>K6V2F1_PLACD</name>
<feature type="compositionally biased region" description="Basic and acidic residues" evidence="1">
    <location>
        <begin position="67"/>
        <end position="77"/>
    </location>
</feature>
<dbReference type="OrthoDB" id="10550196at2759"/>
<feature type="compositionally biased region" description="Polar residues" evidence="1">
    <location>
        <begin position="87"/>
        <end position="106"/>
    </location>
</feature>
<keyword evidence="3" id="KW-1185">Reference proteome</keyword>
<dbReference type="RefSeq" id="XP_004227653.1">
    <property type="nucleotide sequence ID" value="XM_004227605.1"/>
</dbReference>
<feature type="non-terminal residue" evidence="2">
    <location>
        <position position="185"/>
    </location>
</feature>
<dbReference type="VEuPathDB" id="PlasmoDB:PCYB_001830"/>
<evidence type="ECO:0000313" key="2">
    <source>
        <dbReference type="EMBL" id="GAB69435.1"/>
    </source>
</evidence>
<evidence type="ECO:0000256" key="1">
    <source>
        <dbReference type="SAM" id="MobiDB-lite"/>
    </source>
</evidence>
<dbReference type="Proteomes" id="UP000006319">
    <property type="component" value="Unassembled WGS sequence"/>
</dbReference>
<feature type="non-terminal residue" evidence="2">
    <location>
        <position position="1"/>
    </location>
</feature>
<dbReference type="GeneID" id="14695977"/>
<evidence type="ECO:0000313" key="3">
    <source>
        <dbReference type="Proteomes" id="UP000006319"/>
    </source>
</evidence>
<gene>
    <name evidence="2" type="ORF">PCYB_001830</name>
</gene>
<dbReference type="KEGG" id="pcy:PCYB_001830"/>
<organism evidence="2 3">
    <name type="scientific">Plasmodium cynomolgi (strain B)</name>
    <dbReference type="NCBI Taxonomy" id="1120755"/>
    <lineage>
        <taxon>Eukaryota</taxon>
        <taxon>Sar</taxon>
        <taxon>Alveolata</taxon>
        <taxon>Apicomplexa</taxon>
        <taxon>Aconoidasida</taxon>
        <taxon>Haemosporida</taxon>
        <taxon>Plasmodiidae</taxon>
        <taxon>Plasmodium</taxon>
        <taxon>Plasmodium (Plasmodium)</taxon>
    </lineage>
</organism>
<accession>K6V2F1</accession>
<sequence length="185" mass="20164">GELENGEKSRPQRVILEEQKDLKSVANTIESKGEASEYISTHHSSITVPVDTSIQHSSPDSYETQELDMHKGVDSSHKSSTQYSHSDNTWQMSDSRGNSPQHNLSGDQDLDGKTHIENIPAKDIPGSQAHGDQALAMKTADASPIAQIEPVSEEQIDKNSISRSTVIVNTENITSDNVDTVTVDI</sequence>
<feature type="region of interest" description="Disordered" evidence="1">
    <location>
        <begin position="32"/>
        <end position="141"/>
    </location>
</feature>